<evidence type="ECO:0000313" key="10">
    <source>
        <dbReference type="EMBL" id="NSI65821.1"/>
    </source>
</evidence>
<dbReference type="GeneID" id="57434462"/>
<evidence type="ECO:0000313" key="21">
    <source>
        <dbReference type="Proteomes" id="UP000283992"/>
    </source>
</evidence>
<dbReference type="Proteomes" id="UP000286137">
    <property type="component" value="Unassembled WGS sequence"/>
</dbReference>
<name>A0A2N5NR44_MEDGN</name>
<evidence type="ECO:0000313" key="24">
    <source>
        <dbReference type="Proteomes" id="UP000286137"/>
    </source>
</evidence>
<dbReference type="EMBL" id="QRIS01000008">
    <property type="protein sequence ID" value="RHG86020.1"/>
    <property type="molecule type" value="Genomic_DNA"/>
</dbReference>
<reference evidence="7" key="6">
    <citation type="submission" date="2022-12" db="EMBL/GenBank/DDBJ databases">
        <title>Genome of R. gnavus strain RSHDN_120.</title>
        <authorList>
            <person name="Abdugheni R."/>
        </authorList>
    </citation>
    <scope>NUCLEOTIDE SEQUENCE</scope>
    <source>
        <strain evidence="7">RSHDN_120</strain>
    </source>
</reference>
<feature type="domain" description="4'-phosphopantetheinyl transferase" evidence="3">
    <location>
        <begin position="90"/>
        <end position="193"/>
    </location>
</feature>
<evidence type="ECO:0000313" key="25">
    <source>
        <dbReference type="Proteomes" id="UP001297422"/>
    </source>
</evidence>
<evidence type="ECO:0000313" key="5">
    <source>
        <dbReference type="EMBL" id="MCB5619250.1"/>
    </source>
</evidence>
<evidence type="ECO:0000313" key="9">
    <source>
        <dbReference type="EMBL" id="NSI59408.1"/>
    </source>
</evidence>
<dbReference type="Proteomes" id="UP000283981">
    <property type="component" value="Unassembled WGS sequence"/>
</dbReference>
<dbReference type="EMBL" id="JAAIRM010000024">
    <property type="protein sequence ID" value="NSI20184.1"/>
    <property type="molecule type" value="Genomic_DNA"/>
</dbReference>
<dbReference type="GO" id="GO:0005829">
    <property type="term" value="C:cytosol"/>
    <property type="evidence" value="ECO:0007669"/>
    <property type="project" value="TreeGrafter"/>
</dbReference>
<sequence>MIRTWLADIRALYDEECYQKYFAALPAFRQEKARKLLFQKDRAQSAGAWLLLEEIRKRYKISDRAVYNLSHSGDYVLCSIDTDAREGVQLGCDIEKVQKARMELAKRFFCRSEYEDIFRCDSKEARAEKFCRYWVLKESFMKATRKGMALKMSSFEILLSNPPRLIKKPEEFEETYYYCEYPLEGFPYRIAVCSNDSELDSRIQMELKEIWQE</sequence>
<dbReference type="Proteomes" id="UP001297370">
    <property type="component" value="Unassembled WGS sequence"/>
</dbReference>
<evidence type="ECO:0000313" key="19">
    <source>
        <dbReference type="Proteomes" id="UP000283834"/>
    </source>
</evidence>
<dbReference type="AlphaFoldDB" id="A0A2N5NR44"/>
<dbReference type="InterPro" id="IPR008278">
    <property type="entry name" value="4-PPantetheinyl_Trfase_dom"/>
</dbReference>
<reference evidence="4" key="5">
    <citation type="submission" date="2021-10" db="EMBL/GenBank/DDBJ databases">
        <title>Collection of gut derived symbiotic bacterial strains cultured from healthy donors.</title>
        <authorList>
            <person name="Lin H."/>
            <person name="Littmann E."/>
            <person name="Claire K."/>
            <person name="Pamer E."/>
        </authorList>
    </citation>
    <scope>NUCLEOTIDE SEQUENCE</scope>
    <source>
        <strain evidence="5">MSK.23.18</strain>
        <strain evidence="4">MSK.23.4</strain>
    </source>
</reference>
<dbReference type="Proteomes" id="UP000284472">
    <property type="component" value="Unassembled WGS sequence"/>
</dbReference>
<reference evidence="11 18" key="1">
    <citation type="journal article" date="2017" name="Genome Med.">
        <title>A novel Ruminococcus gnavus clade enriched in inflammatory bowel disease patients.</title>
        <authorList>
            <person name="Hall A.B."/>
            <person name="Yassour M."/>
            <person name="Sauk J."/>
            <person name="Garner A."/>
            <person name="Jiang X."/>
            <person name="Arthur T."/>
            <person name="Lagoudas G.K."/>
            <person name="Vatanen T."/>
            <person name="Fornelos N."/>
            <person name="Wilson R."/>
            <person name="Bertha M."/>
            <person name="Cohen M."/>
            <person name="Garber J."/>
            <person name="Khalili H."/>
            <person name="Gevers D."/>
            <person name="Ananthakrishnan A.N."/>
            <person name="Kugathasan S."/>
            <person name="Lander E.S."/>
            <person name="Blainey P."/>
            <person name="Vlamakis H."/>
            <person name="Xavier R.J."/>
            <person name="Huttenhower C."/>
        </authorList>
    </citation>
    <scope>NUCLEOTIDE SEQUENCE [LARGE SCALE GENOMIC DNA]</scope>
    <source>
        <strain evidence="11 18">RJX1118</strain>
    </source>
</reference>
<dbReference type="PANTHER" id="PTHR12215">
    <property type="entry name" value="PHOSPHOPANTETHEINE TRANSFERASE"/>
    <property type="match status" value="1"/>
</dbReference>
<evidence type="ECO:0000313" key="7">
    <source>
        <dbReference type="EMBL" id="MDE1203171.1"/>
    </source>
</evidence>
<evidence type="ECO:0000313" key="14">
    <source>
        <dbReference type="EMBL" id="RHD07194.1"/>
    </source>
</evidence>
<dbReference type="PANTHER" id="PTHR12215:SF10">
    <property type="entry name" value="L-AMINOADIPATE-SEMIALDEHYDE DEHYDROGENASE-PHOSPHOPANTETHEINYL TRANSFERASE"/>
    <property type="match status" value="1"/>
</dbReference>
<dbReference type="GO" id="GO:0019878">
    <property type="term" value="P:lysine biosynthetic process via aminoadipic acid"/>
    <property type="evidence" value="ECO:0007669"/>
    <property type="project" value="TreeGrafter"/>
</dbReference>
<dbReference type="Proteomes" id="UP000285697">
    <property type="component" value="Unassembled WGS sequence"/>
</dbReference>
<evidence type="ECO:0000313" key="16">
    <source>
        <dbReference type="EMBL" id="RHG86020.1"/>
    </source>
</evidence>
<evidence type="ECO:0000313" key="6">
    <source>
        <dbReference type="EMBL" id="MDB8737633.1"/>
    </source>
</evidence>
<dbReference type="EMBL" id="QRWQ01000010">
    <property type="protein sequence ID" value="RGT37843.1"/>
    <property type="molecule type" value="Genomic_DNA"/>
</dbReference>
<dbReference type="Proteomes" id="UP001149331">
    <property type="component" value="Unassembled WGS sequence"/>
</dbReference>
<evidence type="ECO:0000313" key="11">
    <source>
        <dbReference type="EMBL" id="PLT53808.1"/>
    </source>
</evidence>
<evidence type="ECO:0000313" key="13">
    <source>
        <dbReference type="EMBL" id="RGT37843.1"/>
    </source>
</evidence>
<dbReference type="EMBL" id="JAJBNC010000012">
    <property type="protein sequence ID" value="MCB5493803.1"/>
    <property type="molecule type" value="Genomic_DNA"/>
</dbReference>
<dbReference type="EMBL" id="QSIR01000008">
    <property type="protein sequence ID" value="RHD07194.1"/>
    <property type="molecule type" value="Genomic_DNA"/>
</dbReference>
<dbReference type="Proteomes" id="UP001297422">
    <property type="component" value="Unassembled WGS sequence"/>
</dbReference>
<evidence type="ECO:0000313" key="18">
    <source>
        <dbReference type="Proteomes" id="UP000234849"/>
    </source>
</evidence>
<dbReference type="GO" id="GO:0008897">
    <property type="term" value="F:holo-[acyl-carrier-protein] synthase activity"/>
    <property type="evidence" value="ECO:0007669"/>
    <property type="project" value="InterPro"/>
</dbReference>
<reference evidence="19 20" key="2">
    <citation type="submission" date="2018-08" db="EMBL/GenBank/DDBJ databases">
        <title>A genome reference for cultivated species of the human gut microbiota.</title>
        <authorList>
            <person name="Zou Y."/>
            <person name="Xue W."/>
            <person name="Luo G."/>
        </authorList>
    </citation>
    <scope>NUCLEOTIDE SEQUENCE [LARGE SCALE GENOMIC DNA]</scope>
    <source>
        <strain evidence="13 19">AF19-16AC</strain>
        <strain evidence="12 24">AF27-4BH</strain>
        <strain evidence="17 21">AM12-54</strain>
        <strain evidence="16 20">AM21-18</strain>
        <strain evidence="15 23">AM22-7AC</strain>
        <strain evidence="14 22">AM32-6</strain>
    </source>
</reference>
<dbReference type="EMBL" id="QRTJ01000032">
    <property type="protein sequence ID" value="RGQ63649.1"/>
    <property type="molecule type" value="Genomic_DNA"/>
</dbReference>
<dbReference type="EMBL" id="JAAIRV010000031">
    <property type="protein sequence ID" value="NSI59408.1"/>
    <property type="molecule type" value="Genomic_DNA"/>
</dbReference>
<comment type="similarity">
    <text evidence="1">Belongs to the P-Pant transferase superfamily. Gsp/Sfp/HetI/AcpT family.</text>
</comment>
<evidence type="ECO:0000313" key="22">
    <source>
        <dbReference type="Proteomes" id="UP000284472"/>
    </source>
</evidence>
<reference evidence="6" key="7">
    <citation type="submission" date="2023-01" db="EMBL/GenBank/DDBJ databases">
        <title>Human gut microbiome strain richness.</title>
        <authorList>
            <person name="Chen-Liaw A."/>
        </authorList>
    </citation>
    <scope>NUCLEOTIDE SEQUENCE</scope>
    <source>
        <strain evidence="6">1001217st1_A9_1001217B_191108</strain>
    </source>
</reference>
<dbReference type="Pfam" id="PF01648">
    <property type="entry name" value="ACPS"/>
    <property type="match status" value="1"/>
</dbReference>
<evidence type="ECO:0000256" key="1">
    <source>
        <dbReference type="ARBA" id="ARBA00010990"/>
    </source>
</evidence>
<dbReference type="Proteomes" id="UP001296580">
    <property type="component" value="Unassembled WGS sequence"/>
</dbReference>
<dbReference type="Proteomes" id="UP000283834">
    <property type="component" value="Unassembled WGS sequence"/>
</dbReference>
<dbReference type="InterPro" id="IPR037143">
    <property type="entry name" value="4-PPantetheinyl_Trfase_dom_sf"/>
</dbReference>
<evidence type="ECO:0000259" key="3">
    <source>
        <dbReference type="Pfam" id="PF01648"/>
    </source>
</evidence>
<reference evidence="8" key="3">
    <citation type="journal article" date="2020" name="Cell Host Microbe">
        <title>Functional and Genomic Variation between Human-Derived Isolates of Lachnospiraceae Reveals Inter- and Intra-Species Diversity.</title>
        <authorList>
            <person name="Sorbara M.T."/>
            <person name="Littmann E.R."/>
            <person name="Fontana E."/>
            <person name="Moody T.U."/>
            <person name="Kohout C.E."/>
            <person name="Gjonbalaj M."/>
            <person name="Eaton V."/>
            <person name="Seok R."/>
            <person name="Leiner I.M."/>
            <person name="Pamer E.G."/>
        </authorList>
    </citation>
    <scope>NUCLEOTIDE SEQUENCE</scope>
    <source>
        <strain evidence="10">MSK.11.9</strain>
        <strain evidence="9">MSK.15.32</strain>
        <strain evidence="8">MSK.22.53</strain>
    </source>
</reference>
<dbReference type="RefSeq" id="WP_004843722.1">
    <property type="nucleotide sequence ID" value="NZ_AP031446.1"/>
</dbReference>
<dbReference type="EMBL" id="QRIA01000011">
    <property type="protein sequence ID" value="RHG18279.1"/>
    <property type="molecule type" value="Genomic_DNA"/>
</dbReference>
<dbReference type="STRING" id="33038.GCA_900067245_01666"/>
<dbReference type="Proteomes" id="UP000234849">
    <property type="component" value="Unassembled WGS sequence"/>
</dbReference>
<dbReference type="EMBL" id="QRLN01000021">
    <property type="protein sequence ID" value="RHJ09366.1"/>
    <property type="molecule type" value="Genomic_DNA"/>
</dbReference>
<dbReference type="SUPFAM" id="SSF56214">
    <property type="entry name" value="4'-phosphopantetheinyl transferase"/>
    <property type="match status" value="2"/>
</dbReference>
<evidence type="ECO:0000313" key="4">
    <source>
        <dbReference type="EMBL" id="MCB5493803.1"/>
    </source>
</evidence>
<dbReference type="EMBL" id="JAPZEG010000006">
    <property type="protein sequence ID" value="MDE1203171.1"/>
    <property type="molecule type" value="Genomic_DNA"/>
</dbReference>
<dbReference type="GO" id="GO:0000287">
    <property type="term" value="F:magnesium ion binding"/>
    <property type="evidence" value="ECO:0007669"/>
    <property type="project" value="InterPro"/>
</dbReference>
<evidence type="ECO:0000313" key="23">
    <source>
        <dbReference type="Proteomes" id="UP000285697"/>
    </source>
</evidence>
<organism evidence="4 25">
    <name type="scientific">Mediterraneibacter gnavus</name>
    <name type="common">Ruminococcus gnavus</name>
    <dbReference type="NCBI Taxonomy" id="33038"/>
    <lineage>
        <taxon>Bacteria</taxon>
        <taxon>Bacillati</taxon>
        <taxon>Bacillota</taxon>
        <taxon>Clostridia</taxon>
        <taxon>Lachnospirales</taxon>
        <taxon>Lachnospiraceae</taxon>
        <taxon>Mediterraneibacter</taxon>
    </lineage>
</organism>
<dbReference type="Proteomes" id="UP001211731">
    <property type="component" value="Unassembled WGS sequence"/>
</dbReference>
<dbReference type="EMBL" id="JAAIRY010000019">
    <property type="protein sequence ID" value="NSI65821.1"/>
    <property type="molecule type" value="Genomic_DNA"/>
</dbReference>
<evidence type="ECO:0000313" key="17">
    <source>
        <dbReference type="EMBL" id="RHJ09366.1"/>
    </source>
</evidence>
<dbReference type="Gene3D" id="3.90.470.20">
    <property type="entry name" value="4'-phosphopantetheinyl transferase domain"/>
    <property type="match status" value="1"/>
</dbReference>
<dbReference type="EMBL" id="JAQMLR010000002">
    <property type="protein sequence ID" value="MDB8737633.1"/>
    <property type="molecule type" value="Genomic_DNA"/>
</dbReference>
<evidence type="ECO:0000256" key="2">
    <source>
        <dbReference type="ARBA" id="ARBA00022679"/>
    </source>
</evidence>
<dbReference type="Proteomes" id="UP001296643">
    <property type="component" value="Unassembled WGS sequence"/>
</dbReference>
<comment type="caution">
    <text evidence="4">The sequence shown here is derived from an EMBL/GenBank/DDBJ whole genome shotgun (WGS) entry which is preliminary data.</text>
</comment>
<dbReference type="Proteomes" id="UP001296581">
    <property type="component" value="Unassembled WGS sequence"/>
</dbReference>
<dbReference type="EMBL" id="NIHM01000016">
    <property type="protein sequence ID" value="PLT53808.1"/>
    <property type="molecule type" value="Genomic_DNA"/>
</dbReference>
<keyword evidence="2 4" id="KW-0808">Transferase</keyword>
<evidence type="ECO:0000313" key="8">
    <source>
        <dbReference type="EMBL" id="NSI20184.1"/>
    </source>
</evidence>
<protein>
    <submittedName>
        <fullName evidence="4 11">4'-phosphopantetheinyl transferase</fullName>
    </submittedName>
</protein>
<dbReference type="EMBL" id="JAJBOM010000010">
    <property type="protein sequence ID" value="MCB5619250.1"/>
    <property type="molecule type" value="Genomic_DNA"/>
</dbReference>
<evidence type="ECO:0000313" key="15">
    <source>
        <dbReference type="EMBL" id="RHG18279.1"/>
    </source>
</evidence>
<dbReference type="InterPro" id="IPR050559">
    <property type="entry name" value="P-Pant_transferase_sf"/>
</dbReference>
<dbReference type="Proteomes" id="UP000283992">
    <property type="component" value="Unassembled WGS sequence"/>
</dbReference>
<evidence type="ECO:0000313" key="20">
    <source>
        <dbReference type="Proteomes" id="UP000283981"/>
    </source>
</evidence>
<proteinExistence type="inferred from homology"/>
<evidence type="ECO:0000313" key="12">
    <source>
        <dbReference type="EMBL" id="RGQ63649.1"/>
    </source>
</evidence>
<reference evidence="8" key="4">
    <citation type="submission" date="2020-02" db="EMBL/GenBank/DDBJ databases">
        <authorList>
            <person name="Littmann E."/>
            <person name="Sorbara M."/>
        </authorList>
    </citation>
    <scope>NUCLEOTIDE SEQUENCE</scope>
    <source>
        <strain evidence="10">MSK.11.9</strain>
        <strain evidence="9">MSK.15.32</strain>
        <strain evidence="8">MSK.22.53</strain>
    </source>
</reference>
<accession>A0A2N5NR44</accession>
<gene>
    <name evidence="11" type="ORF">CDL18_11415</name>
    <name evidence="17" type="ORF">DW142_12950</name>
    <name evidence="16" type="ORF">DW243_06150</name>
    <name evidence="15" type="ORF">DW270_09835</name>
    <name evidence="14" type="ORF">DW812_07230</name>
    <name evidence="13" type="ORF">DWX36_11255</name>
    <name evidence="12" type="ORF">DWY88_13520</name>
    <name evidence="8" type="ORF">G4958_12650</name>
    <name evidence="10" type="ORF">G4981_11125</name>
    <name evidence="9" type="ORF">G4993_13510</name>
    <name evidence="5" type="ORF">LIQ08_08810</name>
    <name evidence="4" type="ORF">LIQ10_08620</name>
    <name evidence="7" type="ORF">O4N78_06210</name>
    <name evidence="6" type="ORF">PNU63_02305</name>
</gene>